<organism evidence="1 2">
    <name type="scientific">Bionectria ochroleuca</name>
    <name type="common">Gliocladium roseum</name>
    <dbReference type="NCBI Taxonomy" id="29856"/>
    <lineage>
        <taxon>Eukaryota</taxon>
        <taxon>Fungi</taxon>
        <taxon>Dikarya</taxon>
        <taxon>Ascomycota</taxon>
        <taxon>Pezizomycotina</taxon>
        <taxon>Sordariomycetes</taxon>
        <taxon>Hypocreomycetidae</taxon>
        <taxon>Hypocreales</taxon>
        <taxon>Bionectriaceae</taxon>
        <taxon>Clonostachys</taxon>
    </lineage>
</organism>
<sequence length="225" mass="25093">MHSQTTSPFFTQLPAEIRSQIYAEYLDGLLQSASASVGQDSYAYAFLVPRQKSSGIAGTELSTSLLSPLAVSCKRVLREMHHKEDPTNFALLSAKTPQPGAVINDMETPSEEFIANWIGLASNEEIRWHRVQRIRFVIKRDDATAEWLKFFIGVLKAAPNLKEIELVWDSPKQKKTCVFGECNSGRVLRHIQKCSPARTIRLQGNVPNSWLERIGAVPGKTIVVG</sequence>
<dbReference type="AlphaFoldDB" id="A0A8H7KF41"/>
<protein>
    <submittedName>
        <fullName evidence="1">Uncharacterized protein</fullName>
    </submittedName>
</protein>
<comment type="caution">
    <text evidence="1">The sequence shown here is derived from an EMBL/GenBank/DDBJ whole genome shotgun (WGS) entry which is preliminary data.</text>
</comment>
<gene>
    <name evidence="1" type="ORF">IM811_015654</name>
</gene>
<reference evidence="1" key="1">
    <citation type="submission" date="2020-10" db="EMBL/GenBank/DDBJ databases">
        <title>High-Quality Genome Resource of Clonostachys rosea strain S41 by Oxford Nanopore Long-Read Sequencing.</title>
        <authorList>
            <person name="Wang H."/>
        </authorList>
    </citation>
    <scope>NUCLEOTIDE SEQUENCE</scope>
    <source>
        <strain evidence="1">S41</strain>
    </source>
</reference>
<name>A0A8H7KF41_BIOOC</name>
<proteinExistence type="predicted"/>
<evidence type="ECO:0000313" key="1">
    <source>
        <dbReference type="EMBL" id="KAF9749627.1"/>
    </source>
</evidence>
<dbReference type="Proteomes" id="UP000616885">
    <property type="component" value="Unassembled WGS sequence"/>
</dbReference>
<dbReference type="EMBL" id="JADCTT010000007">
    <property type="protein sequence ID" value="KAF9749627.1"/>
    <property type="molecule type" value="Genomic_DNA"/>
</dbReference>
<accession>A0A8H7KF41</accession>
<evidence type="ECO:0000313" key="2">
    <source>
        <dbReference type="Proteomes" id="UP000616885"/>
    </source>
</evidence>